<comment type="caution">
    <text evidence="2">The sequence shown here is derived from an EMBL/GenBank/DDBJ whole genome shotgun (WGS) entry which is preliminary data.</text>
</comment>
<accession>A0A838XLQ8</accession>
<evidence type="ECO:0000313" key="3">
    <source>
        <dbReference type="Proteomes" id="UP000559404"/>
    </source>
</evidence>
<evidence type="ECO:0000256" key="1">
    <source>
        <dbReference type="SAM" id="Phobius"/>
    </source>
</evidence>
<protein>
    <submittedName>
        <fullName evidence="2">4-hydroxy-3-methylbut-2-en-1-yl diphosphate synthase</fullName>
    </submittedName>
</protein>
<evidence type="ECO:0000313" key="2">
    <source>
        <dbReference type="EMBL" id="MBA4611425.1"/>
    </source>
</evidence>
<feature type="transmembrane region" description="Helical" evidence="1">
    <location>
        <begin position="239"/>
        <end position="262"/>
    </location>
</feature>
<keyword evidence="1" id="KW-0812">Transmembrane</keyword>
<dbReference type="RefSeq" id="WP_181759622.1">
    <property type="nucleotide sequence ID" value="NZ_BMCR01000006.1"/>
</dbReference>
<keyword evidence="1" id="KW-0472">Membrane</keyword>
<keyword evidence="1" id="KW-1133">Transmembrane helix</keyword>
<proteinExistence type="predicted"/>
<dbReference type="Proteomes" id="UP000559404">
    <property type="component" value="Unassembled WGS sequence"/>
</dbReference>
<reference evidence="2 3" key="2">
    <citation type="submission" date="2020-08" db="EMBL/GenBank/DDBJ databases">
        <title>Stappia taiwanensis sp. nov., isolated from a coastal thermal spring.</title>
        <authorList>
            <person name="Kampfer P."/>
        </authorList>
    </citation>
    <scope>NUCLEOTIDE SEQUENCE [LARGE SCALE GENOMIC DNA]</scope>
    <source>
        <strain evidence="2 3">DSM 23284</strain>
    </source>
</reference>
<dbReference type="EMBL" id="JACEON010000005">
    <property type="protein sequence ID" value="MBA4611425.1"/>
    <property type="molecule type" value="Genomic_DNA"/>
</dbReference>
<feature type="transmembrane region" description="Helical" evidence="1">
    <location>
        <begin position="20"/>
        <end position="42"/>
    </location>
</feature>
<feature type="transmembrane region" description="Helical" evidence="1">
    <location>
        <begin position="186"/>
        <end position="219"/>
    </location>
</feature>
<reference evidence="2 3" key="1">
    <citation type="submission" date="2020-07" db="EMBL/GenBank/DDBJ databases">
        <authorList>
            <person name="Li M."/>
        </authorList>
    </citation>
    <scope>NUCLEOTIDE SEQUENCE [LARGE SCALE GENOMIC DNA]</scope>
    <source>
        <strain evidence="2 3">DSM 23284</strain>
    </source>
</reference>
<keyword evidence="3" id="KW-1185">Reference proteome</keyword>
<feature type="transmembrane region" description="Helical" evidence="1">
    <location>
        <begin position="148"/>
        <end position="174"/>
    </location>
</feature>
<feature type="transmembrane region" description="Helical" evidence="1">
    <location>
        <begin position="72"/>
        <end position="93"/>
    </location>
</feature>
<feature type="transmembrane region" description="Helical" evidence="1">
    <location>
        <begin position="114"/>
        <end position="142"/>
    </location>
</feature>
<gene>
    <name evidence="2" type="ORF">H1W37_07175</name>
</gene>
<organism evidence="2 3">
    <name type="scientific">Stappia taiwanensis</name>
    <dbReference type="NCBI Taxonomy" id="992267"/>
    <lineage>
        <taxon>Bacteria</taxon>
        <taxon>Pseudomonadati</taxon>
        <taxon>Pseudomonadota</taxon>
        <taxon>Alphaproteobacteria</taxon>
        <taxon>Hyphomicrobiales</taxon>
        <taxon>Stappiaceae</taxon>
        <taxon>Stappia</taxon>
    </lineage>
</organism>
<dbReference type="AlphaFoldDB" id="A0A838XLQ8"/>
<sequence>MLLVVVSRSLKLARSRLGTFFTAGWAYMLVLLAVNLAISVAMTPDTGFQTGSYMMEPFAGGDGADDPDRAKALRGLAVLANLLAGFSIAIAYVRRIVTGRREFFLAFGLRHVRVAWELLLLGLLGTGILMALFFGAAFTTLIAPPVGAALMILCLPLSVMLVQRFSLVLPAAALDDPLTLRESWRLTAGLSWALTIAALAVLAVAGAAVGIWTLLLGLFDTALALGGSGPLAQVRSALLPMGTMVIVTWLLSSLHVTAYGLVRERVARQVGLQQAEVERAERLRGERQRAQAHRAVAAVRDIGRRRR</sequence>
<name>A0A838XLQ8_9HYPH</name>